<proteinExistence type="predicted"/>
<evidence type="ECO:0000256" key="1">
    <source>
        <dbReference type="SAM" id="MobiDB-lite"/>
    </source>
</evidence>
<keyword evidence="2" id="KW-0812">Transmembrane</keyword>
<dbReference type="eggNOG" id="ENOG5030G94">
    <property type="taxonomic scope" value="Bacteria"/>
</dbReference>
<dbReference type="AlphaFoldDB" id="J9W786"/>
<reference evidence="4 5" key="1">
    <citation type="journal article" date="2012" name="J. Biotechnol.">
        <title>Insights into the completely annotated genome of Lactobacillus buchneri CD034, a strain isolated from stable grass silage.</title>
        <authorList>
            <person name="Heinl S."/>
            <person name="Wibberg D."/>
            <person name="Eikmeyer F."/>
            <person name="Szczepanowski R."/>
            <person name="Blom J."/>
            <person name="Linke B."/>
            <person name="Goesmann A."/>
            <person name="Grabherr R."/>
            <person name="Schwab H."/>
            <person name="Puhler A."/>
            <person name="Schluter A."/>
        </authorList>
    </citation>
    <scope>NUCLEOTIDE SEQUENCE [LARGE SCALE GENOMIC DNA]</scope>
    <source>
        <strain evidence="4 5">CD034</strain>
    </source>
</reference>
<keyword evidence="2" id="KW-1133">Transmembrane helix</keyword>
<sequence length="831" mass="91691">MHSYQGLPKNNYYKGRKSKQYFLCWMMIVISMFVGMIIGVYNAKADDTALENPFSFSTTLNDTSTYSSNQAINMTFLLQKTAGIKAGDQIKISVGKDDSGTAGFDLDSLQINAVSSGNFFDVSTDSNGDQATITLTAKDGIDYASLAKAGVSIYLKPATDDLNQKSTVTYPVHVTYARGTSTAEIQQLHLNVNNVPGTSGGGATTMNEEIFGGLGGLTAPSGFNSDGEDKWDGNFYAYTPMGSDAPADEALLYWYSQNATVAWVQVALPTNADKVPKSFTWTLSTDSQNNPIADPEKLKVYESPDNDKPMANQPEVRWKYDAAASTNGKVVIQIQNLSAADAGRDLNIPFAVTTKSVTDKFIVTSNISNIPNNGAPLHKTAQMMYNSTIGAGFIPTLTVKTIKTSLSNARKMLFNNDSQTLKSDEDVLKQFATASDHNQPHSANQLHFGNGYKYQSMLAYDKIQAGQTYEIPIYASNDAGDTQTKYAKLEVTPDENQLTNLNAEFVDVDGQTSFPNNHFTLTPTSSTKAGDTWDLNKILTYGTVPTGYHVASGTELNGKVQPTVVWGTTTSPVDVYVKKDTTPTPTPKPTPTPTPTPSPTPAPKGTVVYGLKKIYLYQNTTFSTHERRAGYVSKPRVYRPMFVVTGYGHSANGRLRYQVRDVNHLTKNRGKTGYITAQWAYVRPVYYQTMHSTVTVINPRGVNAYMYKNLTAKTRNYKQGTVLQVTKIVKHNLTTRFVLTNGQYITANRKLVTMDKQTQPRYIKVKKAIYRYQDVNLSKRNKRTHFKKGTKIKIKNYDYSHANSVSNHGALRYHVAGGYITGNTKYVKIVK</sequence>
<dbReference type="EMBL" id="CP003043">
    <property type="protein sequence ID" value="AFS01387.1"/>
    <property type="molecule type" value="Genomic_DNA"/>
</dbReference>
<dbReference type="Proteomes" id="UP000007332">
    <property type="component" value="Chromosome"/>
</dbReference>
<dbReference type="Pfam" id="PF19087">
    <property type="entry name" value="DUF5776"/>
    <property type="match status" value="2"/>
</dbReference>
<feature type="compositionally biased region" description="Pro residues" evidence="1">
    <location>
        <begin position="584"/>
        <end position="602"/>
    </location>
</feature>
<dbReference type="STRING" id="1071400.LBUCD034_2424"/>
<accession>J9W786</accession>
<dbReference type="RefSeq" id="WP_014940822.1">
    <property type="nucleotide sequence ID" value="NC_018610.1"/>
</dbReference>
<keyword evidence="5" id="KW-1185">Reference proteome</keyword>
<evidence type="ECO:0000313" key="4">
    <source>
        <dbReference type="EMBL" id="AFS01387.1"/>
    </source>
</evidence>
<feature type="domain" description="DUF5776" evidence="3">
    <location>
        <begin position="757"/>
        <end position="827"/>
    </location>
</feature>
<feature type="region of interest" description="Disordered" evidence="1">
    <location>
        <begin position="576"/>
        <end position="604"/>
    </location>
</feature>
<feature type="transmembrane region" description="Helical" evidence="2">
    <location>
        <begin position="21"/>
        <end position="41"/>
    </location>
</feature>
<feature type="domain" description="DUF5776" evidence="3">
    <location>
        <begin position="686"/>
        <end position="752"/>
    </location>
</feature>
<evidence type="ECO:0000259" key="3">
    <source>
        <dbReference type="Pfam" id="PF19087"/>
    </source>
</evidence>
<dbReference type="KEGG" id="lbn:LBUCD034_2424"/>
<protein>
    <recommendedName>
        <fullName evidence="3">DUF5776 domain-containing protein</fullName>
    </recommendedName>
</protein>
<name>J9W786_LENBU</name>
<dbReference type="InterPro" id="IPR044081">
    <property type="entry name" value="DUF5776"/>
</dbReference>
<dbReference type="OrthoDB" id="2329141at2"/>
<dbReference type="PATRIC" id="fig|1071400.3.peg.2334"/>
<evidence type="ECO:0000313" key="5">
    <source>
        <dbReference type="Proteomes" id="UP000007332"/>
    </source>
</evidence>
<organism evidence="4 5">
    <name type="scientific">Lentilactobacillus buchneri subsp. silagei CD034</name>
    <dbReference type="NCBI Taxonomy" id="1071400"/>
    <lineage>
        <taxon>Bacteria</taxon>
        <taxon>Bacillati</taxon>
        <taxon>Bacillota</taxon>
        <taxon>Bacilli</taxon>
        <taxon>Lactobacillales</taxon>
        <taxon>Lactobacillaceae</taxon>
        <taxon>Lentilactobacillus</taxon>
        <taxon>Lentilactobacillus buchneri subsp. silagei</taxon>
    </lineage>
</organism>
<dbReference type="HOGENOM" id="CLU_324352_0_0_9"/>
<keyword evidence="2" id="KW-0472">Membrane</keyword>
<gene>
    <name evidence="4" type="ORF">LBUCD034_2424</name>
</gene>
<evidence type="ECO:0000256" key="2">
    <source>
        <dbReference type="SAM" id="Phobius"/>
    </source>
</evidence>